<name>A0A3S0JYI8_9GAMM</name>
<comment type="caution">
    <text evidence="1">The sequence shown here is derived from an EMBL/GenBank/DDBJ whole genome shotgun (WGS) entry which is preliminary data.</text>
</comment>
<accession>A0A3S0JYI8</accession>
<dbReference type="OrthoDB" id="72286at2"/>
<dbReference type="Proteomes" id="UP000267400">
    <property type="component" value="Unassembled WGS sequence"/>
</dbReference>
<keyword evidence="1" id="KW-0560">Oxidoreductase</keyword>
<dbReference type="AlphaFoldDB" id="A0A3S0JYI8"/>
<evidence type="ECO:0000313" key="1">
    <source>
        <dbReference type="EMBL" id="RTR06315.1"/>
    </source>
</evidence>
<organism evidence="1 2">
    <name type="scientific">Halomonas nitroreducens</name>
    <dbReference type="NCBI Taxonomy" id="447425"/>
    <lineage>
        <taxon>Bacteria</taxon>
        <taxon>Pseudomonadati</taxon>
        <taxon>Pseudomonadota</taxon>
        <taxon>Gammaproteobacteria</taxon>
        <taxon>Oceanospirillales</taxon>
        <taxon>Halomonadaceae</taxon>
        <taxon>Halomonas</taxon>
    </lineage>
</organism>
<protein>
    <submittedName>
        <fullName evidence="1">Peroxidase</fullName>
    </submittedName>
</protein>
<dbReference type="InterPro" id="IPR021111">
    <property type="entry name" value="Hexamer_Tyr-coord_heme_pr_HTHP"/>
</dbReference>
<dbReference type="Pfam" id="PF11534">
    <property type="entry name" value="HTHP"/>
    <property type="match status" value="1"/>
</dbReference>
<dbReference type="EMBL" id="RXNS01000002">
    <property type="protein sequence ID" value="RTR06315.1"/>
    <property type="molecule type" value="Genomic_DNA"/>
</dbReference>
<reference evidence="1 2" key="1">
    <citation type="submission" date="2018-12" db="EMBL/GenBank/DDBJ databases">
        <authorList>
            <person name="Yu L."/>
        </authorList>
    </citation>
    <scope>NUCLEOTIDE SEQUENCE [LARGE SCALE GENOMIC DNA]</scope>
    <source>
        <strain evidence="1 2">11S</strain>
    </source>
</reference>
<dbReference type="GO" id="GO:0004601">
    <property type="term" value="F:peroxidase activity"/>
    <property type="evidence" value="ECO:0007669"/>
    <property type="project" value="UniProtKB-KW"/>
</dbReference>
<gene>
    <name evidence="1" type="ORF">EKG36_02250</name>
</gene>
<proteinExistence type="predicted"/>
<dbReference type="Gene3D" id="6.10.80.10">
    <property type="entry name" value="Hexameric tyrosine-coordinated heme protein (HTHP)"/>
    <property type="match status" value="1"/>
</dbReference>
<keyword evidence="1" id="KW-0575">Peroxidase</keyword>
<dbReference type="InterPro" id="IPR038125">
    <property type="entry name" value="HTHP_sf"/>
</dbReference>
<evidence type="ECO:0000313" key="2">
    <source>
        <dbReference type="Proteomes" id="UP000267400"/>
    </source>
</evidence>
<dbReference type="RefSeq" id="WP_126480609.1">
    <property type="nucleotide sequence ID" value="NZ_RXNS01000002.1"/>
</dbReference>
<sequence length="77" mass="8587">MVQAPWLPSLITATPREGFALAVTLSQKGVATTQLDVEFRRAQRPEYAEDADSLVTVSHVIATHFQTIVAANDYWRE</sequence>
<keyword evidence="2" id="KW-1185">Reference proteome</keyword>